<dbReference type="InterPro" id="IPR029063">
    <property type="entry name" value="SAM-dependent_MTases_sf"/>
</dbReference>
<dbReference type="NCBIfam" id="TIGR01444">
    <property type="entry name" value="fkbM_fam"/>
    <property type="match status" value="1"/>
</dbReference>
<dbReference type="InterPro" id="IPR006342">
    <property type="entry name" value="FkbM_mtfrase"/>
</dbReference>
<keyword evidence="3" id="KW-1185">Reference proteome</keyword>
<dbReference type="PANTHER" id="PTHR34203">
    <property type="entry name" value="METHYLTRANSFERASE, FKBM FAMILY PROTEIN"/>
    <property type="match status" value="1"/>
</dbReference>
<gene>
    <name evidence="2" type="ORF">M8231_12105</name>
</gene>
<keyword evidence="2" id="KW-0808">Transferase</keyword>
<dbReference type="Gene3D" id="3.40.50.150">
    <property type="entry name" value="Vaccinia Virus protein VP39"/>
    <property type="match status" value="1"/>
</dbReference>
<reference evidence="2" key="1">
    <citation type="submission" date="2022-05" db="EMBL/GenBank/DDBJ databases">
        <title>Brevundimonas albigilva TT17 genome sequence.</title>
        <authorList>
            <person name="Lee K."/>
            <person name="Son H."/>
        </authorList>
    </citation>
    <scope>NUCLEOTIDE SEQUENCE</scope>
    <source>
        <strain evidence="2">TT17</strain>
    </source>
</reference>
<name>A0ABY4SHT2_9CAUL</name>
<dbReference type="SUPFAM" id="SSF53335">
    <property type="entry name" value="S-adenosyl-L-methionine-dependent methyltransferases"/>
    <property type="match status" value="1"/>
</dbReference>
<dbReference type="Pfam" id="PF05050">
    <property type="entry name" value="Methyltransf_21"/>
    <property type="match status" value="1"/>
</dbReference>
<protein>
    <submittedName>
        <fullName evidence="2">FkbM family methyltransferase</fullName>
    </submittedName>
</protein>
<feature type="domain" description="Methyltransferase FkbM" evidence="1">
    <location>
        <begin position="17"/>
        <end position="180"/>
    </location>
</feature>
<dbReference type="Proteomes" id="UP001055429">
    <property type="component" value="Chromosome"/>
</dbReference>
<proteinExistence type="predicted"/>
<evidence type="ECO:0000313" key="2">
    <source>
        <dbReference type="EMBL" id="URI14555.1"/>
    </source>
</evidence>
<dbReference type="GO" id="GO:0008168">
    <property type="term" value="F:methyltransferase activity"/>
    <property type="evidence" value="ECO:0007669"/>
    <property type="project" value="UniProtKB-KW"/>
</dbReference>
<dbReference type="RefSeq" id="WP_249749726.1">
    <property type="nucleotide sequence ID" value="NZ_CP097298.1"/>
</dbReference>
<organism evidence="2 3">
    <name type="scientific">Brevundimonas albigilva</name>
    <dbReference type="NCBI Taxonomy" id="1312364"/>
    <lineage>
        <taxon>Bacteria</taxon>
        <taxon>Pseudomonadati</taxon>
        <taxon>Pseudomonadota</taxon>
        <taxon>Alphaproteobacteria</taxon>
        <taxon>Caulobacterales</taxon>
        <taxon>Caulobacteraceae</taxon>
        <taxon>Brevundimonas</taxon>
    </lineage>
</organism>
<dbReference type="InterPro" id="IPR052514">
    <property type="entry name" value="SAM-dependent_MTase"/>
</dbReference>
<evidence type="ECO:0000313" key="3">
    <source>
        <dbReference type="Proteomes" id="UP001055429"/>
    </source>
</evidence>
<keyword evidence="2" id="KW-0489">Methyltransferase</keyword>
<dbReference type="EMBL" id="CP097649">
    <property type="protein sequence ID" value="URI14555.1"/>
    <property type="molecule type" value="Genomic_DNA"/>
</dbReference>
<dbReference type="GO" id="GO:0032259">
    <property type="term" value="P:methylation"/>
    <property type="evidence" value="ECO:0007669"/>
    <property type="project" value="UniProtKB-KW"/>
</dbReference>
<dbReference type="PANTHER" id="PTHR34203:SF15">
    <property type="entry name" value="SLL1173 PROTEIN"/>
    <property type="match status" value="1"/>
</dbReference>
<accession>A0ABY4SHT2</accession>
<sequence>MAGRSARLDHAARAGVEVGANLGYYTVAMARRVGSDGPVTALEANPRLVGLLRRSVDLNAYNGRVRVLDQAAADAPGRLSFVTSRRHSGGGHTRVVESAIGAETEVIDVESVRLDDLGLARADFIRLDAEGSEPLILRGAARLLQNPDIVVCLEWSAIQMQCRASMPEFVGWLAGQGFRFWKIEETAALTPMEAHQMIDLNGCDVVMSRRPVKIRPMRPAY</sequence>
<evidence type="ECO:0000259" key="1">
    <source>
        <dbReference type="Pfam" id="PF05050"/>
    </source>
</evidence>